<evidence type="ECO:0000313" key="6">
    <source>
        <dbReference type="EMBL" id="GAA1783451.1"/>
    </source>
</evidence>
<dbReference type="Pfam" id="PF14492">
    <property type="entry name" value="EFG_III"/>
    <property type="match status" value="1"/>
</dbReference>
<feature type="domain" description="Tr-type G" evidence="5">
    <location>
        <begin position="1"/>
        <end position="244"/>
    </location>
</feature>
<dbReference type="SMART" id="SM00889">
    <property type="entry name" value="EFG_IV"/>
    <property type="match status" value="1"/>
</dbReference>
<dbReference type="SUPFAM" id="SSF52540">
    <property type="entry name" value="P-loop containing nucleoside triphosphate hydrolases"/>
    <property type="match status" value="1"/>
</dbReference>
<dbReference type="SUPFAM" id="SSF54211">
    <property type="entry name" value="Ribosomal protein S5 domain 2-like"/>
    <property type="match status" value="1"/>
</dbReference>
<dbReference type="PANTHER" id="PTHR43261:SF1">
    <property type="entry name" value="RIBOSOME-RELEASING FACTOR 2, MITOCHONDRIAL"/>
    <property type="match status" value="1"/>
</dbReference>
<dbReference type="InterPro" id="IPR014721">
    <property type="entry name" value="Ribsml_uS5_D2-typ_fold_subgr"/>
</dbReference>
<dbReference type="InterPro" id="IPR000640">
    <property type="entry name" value="EFG_V-like"/>
</dbReference>
<dbReference type="Gene3D" id="3.30.230.10">
    <property type="match status" value="1"/>
</dbReference>
<dbReference type="InterPro" id="IPR005517">
    <property type="entry name" value="Transl_elong_EFG/EF2_IV"/>
</dbReference>
<keyword evidence="2" id="KW-0648">Protein biosynthesis</keyword>
<protein>
    <submittedName>
        <fullName evidence="6">TetM/TetW/TetO/TetS family tetracycline resistance ribosomal protection protein</fullName>
    </submittedName>
</protein>
<feature type="region of interest" description="Disordered" evidence="4">
    <location>
        <begin position="611"/>
        <end position="630"/>
    </location>
</feature>
<dbReference type="Pfam" id="PF03764">
    <property type="entry name" value="EFG_IV"/>
    <property type="match status" value="1"/>
</dbReference>
<evidence type="ECO:0000313" key="7">
    <source>
        <dbReference type="Proteomes" id="UP001500218"/>
    </source>
</evidence>
<dbReference type="InterPro" id="IPR000795">
    <property type="entry name" value="T_Tr_GTP-bd_dom"/>
</dbReference>
<dbReference type="PRINTS" id="PR00315">
    <property type="entry name" value="ELONGATNFCT"/>
</dbReference>
<dbReference type="Gene3D" id="2.40.30.10">
    <property type="entry name" value="Translation factors"/>
    <property type="match status" value="1"/>
</dbReference>
<dbReference type="Pfam" id="PF00009">
    <property type="entry name" value="GTP_EFTU"/>
    <property type="match status" value="1"/>
</dbReference>
<dbReference type="Proteomes" id="UP001500218">
    <property type="component" value="Unassembled WGS sequence"/>
</dbReference>
<comment type="caution">
    <text evidence="6">The sequence shown here is derived from an EMBL/GenBank/DDBJ whole genome shotgun (WGS) entry which is preliminary data.</text>
</comment>
<accession>A0ABP4XHY8</accession>
<dbReference type="Gene3D" id="3.40.50.300">
    <property type="entry name" value="P-loop containing nucleotide triphosphate hydrolases"/>
    <property type="match status" value="1"/>
</dbReference>
<dbReference type="CDD" id="cd04168">
    <property type="entry name" value="TetM_like"/>
    <property type="match status" value="1"/>
</dbReference>
<keyword evidence="1" id="KW-0547">Nucleotide-binding</keyword>
<dbReference type="InterPro" id="IPR005225">
    <property type="entry name" value="Small_GTP-bd"/>
</dbReference>
<name>A0ABP4XHY8_9ACTN</name>
<dbReference type="Gene3D" id="3.30.70.870">
    <property type="entry name" value="Elongation Factor G (Translational Gtpase), domain 3"/>
    <property type="match status" value="1"/>
</dbReference>
<evidence type="ECO:0000256" key="2">
    <source>
        <dbReference type="ARBA" id="ARBA00022917"/>
    </source>
</evidence>
<dbReference type="InterPro" id="IPR031157">
    <property type="entry name" value="G_TR_CS"/>
</dbReference>
<dbReference type="CDD" id="cd16258">
    <property type="entry name" value="Tet_III"/>
    <property type="match status" value="1"/>
</dbReference>
<sequence length="656" mass="69430">MTIVNLGILAHVDAGKTSLTERLLHAAGVIDEVGSVDAGSTQTDTLELERRRGITIRAAVVSFAIGDVTVNLIDTPGHPDFIAEVERSLGVLDGVVLVVSAVEGVQAQTRVLMRALRRLRIPTLLFINKIDRRGADPDRVLADIARRLTPDIVAMGAVRDASYRPFGPSDSAFTDRLVDLLTEHDDALLADCVNHPPGYARLRAELAAQTARGLVHPVFAGSAVTGAGVETLMSGIAELLPPATADGPLRGTVFKVERGPAGEKIAYVRMFAGTVRVRDRLTLPDGSAAKVTALSVVGAGPRDSVTAGEIATVRGLAGIRVGDAIGSAGDLSPQFAPPSLETVIVPRRATDLGALHAALTDLAEQDPLINLRQDDTRHEIAVSLYGEVQKEVIQATLAEEYGLEVSFQETTTVCVERPVGTGASVDPIGADGNPFRAGVGLSVSPLPAGSGVTFGLDIELGSLPMAFIRAVEQSARRTLRQGLRGWQVTDCAVVLTHSGYVPPPPYGWSSVSSSASDFRWLTPLVLMAALRAAGTRVCEPVHRFEAEIPADTIGVVLPALARLGAVAYEHEARGAVLRLDGELPAASVHELRRRLPALTRGEAALDTTFDHYRPVQGSPPTRPRTDANPLDRRHYLLHVRRGASPGGLGQATVPPE</sequence>
<dbReference type="InterPro" id="IPR027417">
    <property type="entry name" value="P-loop_NTPase"/>
</dbReference>
<evidence type="ECO:0000259" key="5">
    <source>
        <dbReference type="PROSITE" id="PS51722"/>
    </source>
</evidence>
<dbReference type="Pfam" id="PF00679">
    <property type="entry name" value="EFG_C"/>
    <property type="match status" value="1"/>
</dbReference>
<dbReference type="InterPro" id="IPR020568">
    <property type="entry name" value="Ribosomal_Su5_D2-typ_SF"/>
</dbReference>
<dbReference type="EMBL" id="BAAALT010000003">
    <property type="protein sequence ID" value="GAA1783451.1"/>
    <property type="molecule type" value="Genomic_DNA"/>
</dbReference>
<keyword evidence="3" id="KW-0342">GTP-binding</keyword>
<dbReference type="PROSITE" id="PS00301">
    <property type="entry name" value="G_TR_1"/>
    <property type="match status" value="1"/>
</dbReference>
<keyword evidence="7" id="KW-1185">Reference proteome</keyword>
<dbReference type="PROSITE" id="PS51722">
    <property type="entry name" value="G_TR_2"/>
    <property type="match status" value="1"/>
</dbReference>
<evidence type="ECO:0000256" key="4">
    <source>
        <dbReference type="SAM" id="MobiDB-lite"/>
    </source>
</evidence>
<dbReference type="InterPro" id="IPR041095">
    <property type="entry name" value="EFG_II"/>
</dbReference>
<dbReference type="SUPFAM" id="SSF54980">
    <property type="entry name" value="EF-G C-terminal domain-like"/>
    <property type="match status" value="2"/>
</dbReference>
<evidence type="ECO:0000256" key="3">
    <source>
        <dbReference type="ARBA" id="ARBA00023134"/>
    </source>
</evidence>
<dbReference type="InterPro" id="IPR035647">
    <property type="entry name" value="EFG_III/V"/>
</dbReference>
<reference evidence="7" key="1">
    <citation type="journal article" date="2019" name="Int. J. Syst. Evol. Microbiol.">
        <title>The Global Catalogue of Microorganisms (GCM) 10K type strain sequencing project: providing services to taxonomists for standard genome sequencing and annotation.</title>
        <authorList>
            <consortium name="The Broad Institute Genomics Platform"/>
            <consortium name="The Broad Institute Genome Sequencing Center for Infectious Disease"/>
            <person name="Wu L."/>
            <person name="Ma J."/>
        </authorList>
    </citation>
    <scope>NUCLEOTIDE SEQUENCE [LARGE SCALE GENOMIC DNA]</scope>
    <source>
        <strain evidence="7">JCM 13250</strain>
    </source>
</reference>
<proteinExistence type="predicted"/>
<evidence type="ECO:0000256" key="1">
    <source>
        <dbReference type="ARBA" id="ARBA00022741"/>
    </source>
</evidence>
<dbReference type="PANTHER" id="PTHR43261">
    <property type="entry name" value="TRANSLATION ELONGATION FACTOR G-RELATED"/>
    <property type="match status" value="1"/>
</dbReference>
<organism evidence="6 7">
    <name type="scientific">Luedemannella flava</name>
    <dbReference type="NCBI Taxonomy" id="349316"/>
    <lineage>
        <taxon>Bacteria</taxon>
        <taxon>Bacillati</taxon>
        <taxon>Actinomycetota</taxon>
        <taxon>Actinomycetes</taxon>
        <taxon>Micromonosporales</taxon>
        <taxon>Micromonosporaceae</taxon>
        <taxon>Luedemannella</taxon>
    </lineage>
</organism>
<dbReference type="RefSeq" id="WP_344125153.1">
    <property type="nucleotide sequence ID" value="NZ_BAAALT010000003.1"/>
</dbReference>
<dbReference type="InterPro" id="IPR009000">
    <property type="entry name" value="Transl_B-barrel_sf"/>
</dbReference>
<dbReference type="NCBIfam" id="TIGR00231">
    <property type="entry name" value="small_GTP"/>
    <property type="match status" value="1"/>
</dbReference>
<dbReference type="SUPFAM" id="SSF50447">
    <property type="entry name" value="Translation proteins"/>
    <property type="match status" value="1"/>
</dbReference>
<dbReference type="PRINTS" id="PR01037">
    <property type="entry name" value="TCRTETOQM"/>
</dbReference>
<gene>
    <name evidence="6" type="ORF">GCM10009682_01920</name>
</gene>